<comment type="caution">
    <text evidence="2">The sequence shown here is derived from an EMBL/GenBank/DDBJ whole genome shotgun (WGS) entry which is preliminary data.</text>
</comment>
<organism evidence="2 3">
    <name type="scientific">Nocardiopsis sinuspersici</name>
    <dbReference type="NCBI Taxonomy" id="501010"/>
    <lineage>
        <taxon>Bacteria</taxon>
        <taxon>Bacillati</taxon>
        <taxon>Actinomycetota</taxon>
        <taxon>Actinomycetes</taxon>
        <taxon>Streptosporangiales</taxon>
        <taxon>Nocardiopsidaceae</taxon>
        <taxon>Nocardiopsis</taxon>
    </lineage>
</organism>
<protein>
    <submittedName>
        <fullName evidence="2">Uncharacterized protein</fullName>
    </submittedName>
</protein>
<dbReference type="AlphaFoldDB" id="A0A7Z0BLC2"/>
<evidence type="ECO:0000313" key="3">
    <source>
        <dbReference type="Proteomes" id="UP000584931"/>
    </source>
</evidence>
<feature type="region of interest" description="Disordered" evidence="1">
    <location>
        <begin position="253"/>
        <end position="276"/>
    </location>
</feature>
<evidence type="ECO:0000313" key="2">
    <source>
        <dbReference type="EMBL" id="NYH53417.1"/>
    </source>
</evidence>
<sequence length="276" mass="26954">MFWPWGGAPCGKGGVLGPPEGWGPVPGRKPPDGACGAPGKPGAPGGGDCGACGPLGACGGIWGPLWPAGKPGPPGGCCGGWGPLWPPGKPCRGPAGKPGPPGGYCGGCGPPGGVCGPLGGAWEGKGCGGRGGWPGTGASCDCCGPDVGCCPSGWEGADPSRSWPSPASGPTGCPSGPYCGWFGWVLMGVSEGSGGGTGPRRTEVRGLVRAVASVLVSRGVGDRDGYLQDSRRRPSLRAQTSLLVASVTNAGTEAGRSTLGNGHNKRRRGHGCDPVL</sequence>
<feature type="region of interest" description="Disordered" evidence="1">
    <location>
        <begin position="12"/>
        <end position="39"/>
    </location>
</feature>
<dbReference type="EMBL" id="JACCHL010000001">
    <property type="protein sequence ID" value="NYH53417.1"/>
    <property type="molecule type" value="Genomic_DNA"/>
</dbReference>
<name>A0A7Z0BLC2_9ACTN</name>
<proteinExistence type="predicted"/>
<evidence type="ECO:0000256" key="1">
    <source>
        <dbReference type="SAM" id="MobiDB-lite"/>
    </source>
</evidence>
<accession>A0A7Z0BLC2</accession>
<dbReference type="Proteomes" id="UP000584931">
    <property type="component" value="Unassembled WGS sequence"/>
</dbReference>
<reference evidence="2 3" key="1">
    <citation type="submission" date="2020-07" db="EMBL/GenBank/DDBJ databases">
        <title>Sequencing the genomes of 1000 actinobacteria strains.</title>
        <authorList>
            <person name="Klenk H.-P."/>
        </authorList>
    </citation>
    <scope>NUCLEOTIDE SEQUENCE [LARGE SCALE GENOMIC DNA]</scope>
    <source>
        <strain evidence="2 3">DSM 45278</strain>
    </source>
</reference>
<gene>
    <name evidence="2" type="ORF">HNR06_003006</name>
</gene>